<dbReference type="InterPro" id="IPR001199">
    <property type="entry name" value="Cyt_B5-like_heme/steroid-bd"/>
</dbReference>
<dbReference type="PRINTS" id="PR00363">
    <property type="entry name" value="CYTOCHROMEB5"/>
</dbReference>
<dbReference type="SUPFAM" id="SSF55856">
    <property type="entry name" value="Cytochrome b5-like heme/steroid binding domain"/>
    <property type="match status" value="1"/>
</dbReference>
<comment type="subcellular location">
    <subcellularLocation>
        <location evidence="1">Membrane</location>
    </subcellularLocation>
</comment>
<keyword evidence="3 8" id="KW-0812">Transmembrane</keyword>
<name>A0AAV4XSW8_CAEEX</name>
<dbReference type="InterPro" id="IPR036400">
    <property type="entry name" value="Cyt_B5-like_heme/steroid_sf"/>
</dbReference>
<evidence type="ECO:0000256" key="3">
    <source>
        <dbReference type="ARBA" id="ARBA00022692"/>
    </source>
</evidence>
<dbReference type="InterPro" id="IPR050668">
    <property type="entry name" value="Cytochrome_b5"/>
</dbReference>
<dbReference type="AlphaFoldDB" id="A0AAV4XSW8"/>
<gene>
    <name evidence="10" type="primary">Cyt-b5</name>
    <name evidence="10" type="ORF">CEXT_118171</name>
</gene>
<feature type="domain" description="Cytochrome b5 heme-binding" evidence="9">
    <location>
        <begin position="31"/>
        <end position="107"/>
    </location>
</feature>
<protein>
    <submittedName>
        <fullName evidence="10">Cytochrome b5</fullName>
    </submittedName>
</protein>
<organism evidence="10 11">
    <name type="scientific">Caerostris extrusa</name>
    <name type="common">Bark spider</name>
    <name type="synonym">Caerostris bankana</name>
    <dbReference type="NCBI Taxonomy" id="172846"/>
    <lineage>
        <taxon>Eukaryota</taxon>
        <taxon>Metazoa</taxon>
        <taxon>Ecdysozoa</taxon>
        <taxon>Arthropoda</taxon>
        <taxon>Chelicerata</taxon>
        <taxon>Arachnida</taxon>
        <taxon>Araneae</taxon>
        <taxon>Araneomorphae</taxon>
        <taxon>Entelegynae</taxon>
        <taxon>Araneoidea</taxon>
        <taxon>Araneidae</taxon>
        <taxon>Caerostris</taxon>
    </lineage>
</organism>
<dbReference type="Pfam" id="PF00173">
    <property type="entry name" value="Cyt-b5"/>
    <property type="match status" value="1"/>
</dbReference>
<dbReference type="PANTHER" id="PTHR19359:SF14">
    <property type="entry name" value="CYTOCHROME B5 A"/>
    <property type="match status" value="1"/>
</dbReference>
<feature type="transmembrane region" description="Helical" evidence="8">
    <location>
        <begin position="128"/>
        <end position="147"/>
    </location>
</feature>
<dbReference type="EMBL" id="BPLR01000717">
    <property type="protein sequence ID" value="GIY96949.1"/>
    <property type="molecule type" value="Genomic_DNA"/>
</dbReference>
<dbReference type="GO" id="GO:0016020">
    <property type="term" value="C:membrane"/>
    <property type="evidence" value="ECO:0007669"/>
    <property type="project" value="UniProtKB-SubCell"/>
</dbReference>
<dbReference type="Proteomes" id="UP001054945">
    <property type="component" value="Unassembled WGS sequence"/>
</dbReference>
<accession>A0AAV4XSW8</accession>
<dbReference type="GO" id="GO:0046872">
    <property type="term" value="F:metal ion binding"/>
    <property type="evidence" value="ECO:0007669"/>
    <property type="project" value="UniProtKB-KW"/>
</dbReference>
<evidence type="ECO:0000256" key="8">
    <source>
        <dbReference type="SAM" id="Phobius"/>
    </source>
</evidence>
<dbReference type="Gene3D" id="3.10.120.10">
    <property type="entry name" value="Cytochrome b5-like heme/steroid binding domain"/>
    <property type="match status" value="1"/>
</dbReference>
<comment type="similarity">
    <text evidence="7">Belongs to the cytochrome b5 family.</text>
</comment>
<reference evidence="10 11" key="1">
    <citation type="submission" date="2021-06" db="EMBL/GenBank/DDBJ databases">
        <title>Caerostris extrusa draft genome.</title>
        <authorList>
            <person name="Kono N."/>
            <person name="Arakawa K."/>
        </authorList>
    </citation>
    <scope>NUCLEOTIDE SEQUENCE [LARGE SCALE GENOMIC DNA]</scope>
</reference>
<keyword evidence="5" id="KW-0408">Iron</keyword>
<evidence type="ECO:0000256" key="1">
    <source>
        <dbReference type="ARBA" id="ARBA00004370"/>
    </source>
</evidence>
<evidence type="ECO:0000259" key="9">
    <source>
        <dbReference type="PROSITE" id="PS50255"/>
    </source>
</evidence>
<dbReference type="PROSITE" id="PS50255">
    <property type="entry name" value="CYTOCHROME_B5_2"/>
    <property type="match status" value="1"/>
</dbReference>
<dbReference type="PANTHER" id="PTHR19359">
    <property type="entry name" value="CYTOCHROME B5"/>
    <property type="match status" value="1"/>
</dbReference>
<dbReference type="GO" id="GO:0020037">
    <property type="term" value="F:heme binding"/>
    <property type="evidence" value="ECO:0007669"/>
    <property type="project" value="TreeGrafter"/>
</dbReference>
<keyword evidence="2" id="KW-0349">Heme</keyword>
<evidence type="ECO:0000256" key="5">
    <source>
        <dbReference type="ARBA" id="ARBA00023004"/>
    </source>
</evidence>
<evidence type="ECO:0000313" key="10">
    <source>
        <dbReference type="EMBL" id="GIY96949.1"/>
    </source>
</evidence>
<proteinExistence type="inferred from homology"/>
<keyword evidence="11" id="KW-1185">Reference proteome</keyword>
<dbReference type="SMART" id="SM01117">
    <property type="entry name" value="Cyt-b5"/>
    <property type="match status" value="1"/>
</dbReference>
<evidence type="ECO:0000256" key="4">
    <source>
        <dbReference type="ARBA" id="ARBA00022723"/>
    </source>
</evidence>
<keyword evidence="4" id="KW-0479">Metal-binding</keyword>
<evidence type="ECO:0000256" key="6">
    <source>
        <dbReference type="ARBA" id="ARBA00023136"/>
    </source>
</evidence>
<keyword evidence="6 8" id="KW-0472">Membrane</keyword>
<comment type="caution">
    <text evidence="10">The sequence shown here is derived from an EMBL/GenBank/DDBJ whole genome shotgun (WGS) entry which is preliminary data.</text>
</comment>
<dbReference type="FunFam" id="3.10.120.10:FF:000002">
    <property type="entry name" value="Cytochrome b5 type B"/>
    <property type="match status" value="1"/>
</dbReference>
<evidence type="ECO:0000256" key="7">
    <source>
        <dbReference type="ARBA" id="ARBA00038168"/>
    </source>
</evidence>
<evidence type="ECO:0000313" key="11">
    <source>
        <dbReference type="Proteomes" id="UP001054945"/>
    </source>
</evidence>
<sequence>MTFRNNYSGFVNHMRENPQIYTFKEMSEGNIKTYTLEEVSQHSDVDSLWLIIHDDVYDVTKFASEHPGGVEILLDWAGQDATDGFEDANHSLDAREEMENYKIGELCQEDRGKQFETNDNNKWKWCKILIPSVIITVSAIVIAQILWRMRK</sequence>
<keyword evidence="8" id="KW-1133">Transmembrane helix</keyword>
<evidence type="ECO:0000256" key="2">
    <source>
        <dbReference type="ARBA" id="ARBA00022617"/>
    </source>
</evidence>